<dbReference type="AlphaFoldDB" id="A0A099LZP5"/>
<dbReference type="Proteomes" id="UP001253463">
    <property type="component" value="Unassembled WGS sequence"/>
</dbReference>
<dbReference type="Pfam" id="PF01037">
    <property type="entry name" value="AsnC_trans_reg"/>
    <property type="match status" value="1"/>
</dbReference>
<keyword evidence="2" id="KW-0238">DNA-binding</keyword>
<evidence type="ECO:0000313" key="7">
    <source>
        <dbReference type="Proteomes" id="UP000029994"/>
    </source>
</evidence>
<dbReference type="PROSITE" id="PS00519">
    <property type="entry name" value="HTH_ASNC_1"/>
    <property type="match status" value="1"/>
</dbReference>
<comment type="caution">
    <text evidence="6">The sequence shown here is derived from an EMBL/GenBank/DDBJ whole genome shotgun (WGS) entry which is preliminary data.</text>
</comment>
<accession>A0A099LZP5</accession>
<dbReference type="FunFam" id="1.10.10.10:FF:000186">
    <property type="entry name" value="AsnC family transcriptional regulator"/>
    <property type="match status" value="1"/>
</dbReference>
<dbReference type="PRINTS" id="PR00033">
    <property type="entry name" value="HTHASNC"/>
</dbReference>
<dbReference type="Gene3D" id="1.10.10.10">
    <property type="entry name" value="Winged helix-like DNA-binding domain superfamily/Winged helix DNA-binding domain"/>
    <property type="match status" value="1"/>
</dbReference>
<dbReference type="InterPro" id="IPR000485">
    <property type="entry name" value="AsnC-type_HTH_dom"/>
</dbReference>
<dbReference type="PANTHER" id="PTHR30154:SF34">
    <property type="entry name" value="TRANSCRIPTIONAL REGULATOR AZLB"/>
    <property type="match status" value="1"/>
</dbReference>
<keyword evidence="7" id="KW-1185">Reference proteome</keyword>
<evidence type="ECO:0000259" key="4">
    <source>
        <dbReference type="PROSITE" id="PS50956"/>
    </source>
</evidence>
<name>A0A099LZP5_9VIBR</name>
<dbReference type="InterPro" id="IPR019888">
    <property type="entry name" value="Tscrpt_reg_AsnC-like"/>
</dbReference>
<evidence type="ECO:0000313" key="5">
    <source>
        <dbReference type="EMBL" id="ELN6932405.1"/>
    </source>
</evidence>
<dbReference type="InterPro" id="IPR036390">
    <property type="entry name" value="WH_DNA-bd_sf"/>
</dbReference>
<evidence type="ECO:0000256" key="2">
    <source>
        <dbReference type="ARBA" id="ARBA00023125"/>
    </source>
</evidence>
<dbReference type="InterPro" id="IPR036388">
    <property type="entry name" value="WH-like_DNA-bd_sf"/>
</dbReference>
<dbReference type="GO" id="GO:0006355">
    <property type="term" value="P:regulation of DNA-templated transcription"/>
    <property type="evidence" value="ECO:0007669"/>
    <property type="project" value="UniProtKB-ARBA"/>
</dbReference>
<reference evidence="6 7" key="1">
    <citation type="submission" date="2014-04" db="EMBL/GenBank/DDBJ databases">
        <title>Genome sequencing of Vibrio navarrensis strains.</title>
        <authorList>
            <person name="Gladney L.M."/>
            <person name="Katz L.S."/>
            <person name="Marino-Ramirez L."/>
            <person name="Jordan I.K."/>
        </authorList>
    </citation>
    <scope>NUCLEOTIDE SEQUENCE [LARGE SCALE GENOMIC DNA]</scope>
    <source>
        <strain evidence="6 7">ATCC 51183</strain>
    </source>
</reference>
<dbReference type="GeneID" id="43683495"/>
<evidence type="ECO:0000256" key="1">
    <source>
        <dbReference type="ARBA" id="ARBA00023015"/>
    </source>
</evidence>
<dbReference type="EMBL" id="JMCG01000001">
    <property type="protein sequence ID" value="KGK11600.1"/>
    <property type="molecule type" value="Genomic_DNA"/>
</dbReference>
<keyword evidence="1" id="KW-0805">Transcription regulation</keyword>
<dbReference type="RefSeq" id="WP_039427136.1">
    <property type="nucleotide sequence ID" value="NZ_CAWPVW010000026.1"/>
</dbReference>
<dbReference type="SMART" id="SM00344">
    <property type="entry name" value="HTH_ASNC"/>
    <property type="match status" value="1"/>
</dbReference>
<dbReference type="SUPFAM" id="SSF54909">
    <property type="entry name" value="Dimeric alpha+beta barrel"/>
    <property type="match status" value="1"/>
</dbReference>
<dbReference type="Pfam" id="PF13412">
    <property type="entry name" value="HTH_24"/>
    <property type="match status" value="1"/>
</dbReference>
<dbReference type="GO" id="GO:0043200">
    <property type="term" value="P:response to amino acid"/>
    <property type="evidence" value="ECO:0007669"/>
    <property type="project" value="TreeGrafter"/>
</dbReference>
<reference evidence="5" key="2">
    <citation type="submission" date="2023-10" db="EMBL/GenBank/DDBJ databases">
        <authorList>
            <consortium name="PulseNet: The National Subtyping Network for Foodborne Disease Surveillance"/>
        </authorList>
    </citation>
    <scope>NUCLEOTIDE SEQUENCE</scope>
    <source>
        <strain evidence="5">PNUSAV004886</strain>
    </source>
</reference>
<feature type="domain" description="HTH asnC-type" evidence="4">
    <location>
        <begin position="1"/>
        <end position="62"/>
    </location>
</feature>
<gene>
    <name evidence="6" type="ORF">EA26_09900</name>
    <name evidence="5" type="ORF">RZY48_001792</name>
</gene>
<protein>
    <submittedName>
        <fullName evidence="5 6">AsnC family transcriptional regulator</fullName>
    </submittedName>
</protein>
<dbReference type="SUPFAM" id="SSF46785">
    <property type="entry name" value="Winged helix' DNA-binding domain"/>
    <property type="match status" value="1"/>
</dbReference>
<dbReference type="InterPro" id="IPR019885">
    <property type="entry name" value="Tscrpt_reg_HTH_AsnC-type_CS"/>
</dbReference>
<evidence type="ECO:0000313" key="6">
    <source>
        <dbReference type="EMBL" id="KGK11600.1"/>
    </source>
</evidence>
<organism evidence="6 7">
    <name type="scientific">Vibrio navarrensis</name>
    <dbReference type="NCBI Taxonomy" id="29495"/>
    <lineage>
        <taxon>Bacteria</taxon>
        <taxon>Pseudomonadati</taxon>
        <taxon>Pseudomonadota</taxon>
        <taxon>Gammaproteobacteria</taxon>
        <taxon>Vibrionales</taxon>
        <taxon>Vibrionaceae</taxon>
        <taxon>Vibrio</taxon>
    </lineage>
</organism>
<dbReference type="GO" id="GO:0043565">
    <property type="term" value="F:sequence-specific DNA binding"/>
    <property type="evidence" value="ECO:0007669"/>
    <property type="project" value="InterPro"/>
</dbReference>
<dbReference type="PANTHER" id="PTHR30154">
    <property type="entry name" value="LEUCINE-RESPONSIVE REGULATORY PROTEIN"/>
    <property type="match status" value="1"/>
</dbReference>
<dbReference type="InterPro" id="IPR019887">
    <property type="entry name" value="Tscrpt_reg_AsnC/Lrp_C"/>
</dbReference>
<dbReference type="CDD" id="cd00090">
    <property type="entry name" value="HTH_ARSR"/>
    <property type="match status" value="1"/>
</dbReference>
<keyword evidence="3" id="KW-0804">Transcription</keyword>
<evidence type="ECO:0000256" key="3">
    <source>
        <dbReference type="ARBA" id="ARBA00023163"/>
    </source>
</evidence>
<dbReference type="PROSITE" id="PS50956">
    <property type="entry name" value="HTH_ASNC_2"/>
    <property type="match status" value="1"/>
</dbReference>
<dbReference type="eggNOG" id="COG1522">
    <property type="taxonomic scope" value="Bacteria"/>
</dbReference>
<dbReference type="GO" id="GO:0005829">
    <property type="term" value="C:cytosol"/>
    <property type="evidence" value="ECO:0007669"/>
    <property type="project" value="TreeGrafter"/>
</dbReference>
<dbReference type="InterPro" id="IPR011991">
    <property type="entry name" value="ArsR-like_HTH"/>
</dbReference>
<dbReference type="STRING" id="29495.EA26_09900"/>
<proteinExistence type="predicted"/>
<dbReference type="InterPro" id="IPR011008">
    <property type="entry name" value="Dimeric_a/b-barrel"/>
</dbReference>
<sequence>MDRIDKKILGLIQEDARLTTAEIADKVGLSASPCARRIKRLEQDGIIAGYHAYLVREKVGIAMTVFVEVSLNNHQVTSIDHFEQAIVEMEEVVSCHVVSGAYDYLLEVVAKDLTGYEAFTRKLQRLQNVKDIHTHLAIRNVKNSAALPIYR</sequence>
<dbReference type="Gene3D" id="3.30.70.920">
    <property type="match status" value="1"/>
</dbReference>
<dbReference type="EMBL" id="ABNSCA010000003">
    <property type="protein sequence ID" value="ELN6932405.1"/>
    <property type="molecule type" value="Genomic_DNA"/>
</dbReference>
<dbReference type="Proteomes" id="UP000029994">
    <property type="component" value="Unassembled WGS sequence"/>
</dbReference>